<evidence type="ECO:0000256" key="1">
    <source>
        <dbReference type="ARBA" id="ARBA00004141"/>
    </source>
</evidence>
<evidence type="ECO:0000256" key="2">
    <source>
        <dbReference type="ARBA" id="ARBA00022692"/>
    </source>
</evidence>
<reference evidence="12" key="1">
    <citation type="submission" date="2023-03" db="EMBL/GenBank/DDBJ databases">
        <authorList>
            <person name="Steffen K."/>
            <person name="Cardenas P."/>
        </authorList>
    </citation>
    <scope>NUCLEOTIDE SEQUENCE</scope>
</reference>
<dbReference type="Pfam" id="PF00003">
    <property type="entry name" value="7tm_3"/>
    <property type="match status" value="1"/>
</dbReference>
<sequence length="722" mass="81324">MINERDDVLEGYALELINDDGGCDIADRARISLVRRIIAERGHRAVVGIIGPGCSTSSLAVSVHTSHPEIALLNLHLAGTPLLEDRSQFGYAVGLLGTSYAFVHAAAALMSEGNWTRIAVLYDDERVFFLSTYQALERDLQKYVPNASIAYTSAVYDTYFPLSDIVALDIRVIIVLTGLEFAHKIMCLASYNEITYPRYQWVWMNRNVSEFNDTLLFAYDSREYVCSYENLQSALYNSIFVNYVLQRHDEELTKAHITYQQYWDMYNHLVELYNNNQSMYEAPGDPSAVVQTNVYATLVFDAIWAIALTLSKVEPFVNLTAYGLGLGQTEESDIIRDILYNNEFQGISGPIHFNASSGYTERTIEVGQGLTKNGYQLIGYIEGESFKFNVVSTPVLVPGEFQERGLEVVNSGIAAFFSIITLLITSLTVIAHVFTTVNHMHPSVKAQSPKLNQISYCGAYLFSVGTLLSIVYKAVTLEPDTYGAFCQAIWAWFFSISFSVFFAPICARTWRLYRIFTHYLNPGPLISDQVLLSFIGVCVSFDILLATVWTILDPFRGEEYRDDISVSGDFSSRLGCYCEHTAIWFSAVYLLKITLLLATVLISVLTRDISNEKFKTSYLRVFVYLFALTWINGLLLYYFLSYQGLDIHVDYIVLAVMCNALLFFALIVFVPPIYPLVKEKVPTSLKTVKYHMSLPGITNSLEPSSPANSDVPLRFDQTNCDF</sequence>
<dbReference type="PANTHER" id="PTHR10519">
    <property type="entry name" value="GABA-B RECEPTOR"/>
    <property type="match status" value="1"/>
</dbReference>
<evidence type="ECO:0000313" key="13">
    <source>
        <dbReference type="Proteomes" id="UP001174909"/>
    </source>
</evidence>
<dbReference type="InterPro" id="IPR001828">
    <property type="entry name" value="ANF_lig-bd_rcpt"/>
</dbReference>
<feature type="transmembrane region" description="Helical" evidence="9">
    <location>
        <begin position="582"/>
        <end position="606"/>
    </location>
</feature>
<evidence type="ECO:0000256" key="9">
    <source>
        <dbReference type="SAM" id="Phobius"/>
    </source>
</evidence>
<organism evidence="12 13">
    <name type="scientific">Geodia barretti</name>
    <name type="common">Barrett's horny sponge</name>
    <dbReference type="NCBI Taxonomy" id="519541"/>
    <lineage>
        <taxon>Eukaryota</taxon>
        <taxon>Metazoa</taxon>
        <taxon>Porifera</taxon>
        <taxon>Demospongiae</taxon>
        <taxon>Heteroscleromorpha</taxon>
        <taxon>Tetractinellida</taxon>
        <taxon>Astrophorina</taxon>
        <taxon>Geodiidae</taxon>
        <taxon>Geodia</taxon>
    </lineage>
</organism>
<comment type="subcellular location">
    <subcellularLocation>
        <location evidence="1">Membrane</location>
        <topology evidence="1">Multi-pass membrane protein</topology>
    </subcellularLocation>
</comment>
<dbReference type="PROSITE" id="PS50835">
    <property type="entry name" value="IG_LIKE"/>
    <property type="match status" value="1"/>
</dbReference>
<keyword evidence="6 12" id="KW-0675">Receptor</keyword>
<name>A0AA35SA49_GEOBA</name>
<feature type="transmembrane region" description="Helical" evidence="9">
    <location>
        <begin position="487"/>
        <end position="510"/>
    </location>
</feature>
<gene>
    <name evidence="12" type="ORF">GBAR_LOCUS15108</name>
</gene>
<dbReference type="EMBL" id="CASHTH010002206">
    <property type="protein sequence ID" value="CAI8026280.1"/>
    <property type="molecule type" value="Genomic_DNA"/>
</dbReference>
<feature type="transmembrane region" description="Helical" evidence="9">
    <location>
        <begin position="413"/>
        <end position="434"/>
    </location>
</feature>
<dbReference type="Proteomes" id="UP001174909">
    <property type="component" value="Unassembled WGS sequence"/>
</dbReference>
<evidence type="ECO:0000256" key="4">
    <source>
        <dbReference type="ARBA" id="ARBA00023040"/>
    </source>
</evidence>
<evidence type="ECO:0000256" key="8">
    <source>
        <dbReference type="ARBA" id="ARBA00023224"/>
    </source>
</evidence>
<evidence type="ECO:0000259" key="11">
    <source>
        <dbReference type="PROSITE" id="PS50835"/>
    </source>
</evidence>
<dbReference type="InterPro" id="IPR017978">
    <property type="entry name" value="GPCR_3_C"/>
</dbReference>
<keyword evidence="13" id="KW-1185">Reference proteome</keyword>
<dbReference type="InterPro" id="IPR002455">
    <property type="entry name" value="GPCR3_GABA-B"/>
</dbReference>
<comment type="caution">
    <text evidence="12">The sequence shown here is derived from an EMBL/GenBank/DDBJ whole genome shotgun (WGS) entry which is preliminary data.</text>
</comment>
<dbReference type="AlphaFoldDB" id="A0AA35SA49"/>
<keyword evidence="5 9" id="KW-0472">Membrane</keyword>
<feature type="transmembrane region" description="Helical" evidence="9">
    <location>
        <begin position="454"/>
        <end position="475"/>
    </location>
</feature>
<dbReference type="GO" id="GO:0038039">
    <property type="term" value="C:G protein-coupled receptor heterodimeric complex"/>
    <property type="evidence" value="ECO:0007669"/>
    <property type="project" value="TreeGrafter"/>
</dbReference>
<keyword evidence="7" id="KW-0325">Glycoprotein</keyword>
<dbReference type="Pfam" id="PF01094">
    <property type="entry name" value="ANF_receptor"/>
    <property type="match status" value="1"/>
</dbReference>
<keyword evidence="4" id="KW-0297">G-protein coupled receptor</keyword>
<dbReference type="PANTHER" id="PTHR10519:SF20">
    <property type="entry name" value="G-PROTEIN COUPLED RECEPTOR 156-RELATED"/>
    <property type="match status" value="1"/>
</dbReference>
<feature type="transmembrane region" description="Helical" evidence="9">
    <location>
        <begin position="652"/>
        <end position="677"/>
    </location>
</feature>
<dbReference type="SUPFAM" id="SSF53822">
    <property type="entry name" value="Periplasmic binding protein-like I"/>
    <property type="match status" value="1"/>
</dbReference>
<keyword evidence="3 9" id="KW-1133">Transmembrane helix</keyword>
<evidence type="ECO:0000256" key="3">
    <source>
        <dbReference type="ARBA" id="ARBA00022989"/>
    </source>
</evidence>
<evidence type="ECO:0000313" key="12">
    <source>
        <dbReference type="EMBL" id="CAI8026280.1"/>
    </source>
</evidence>
<feature type="transmembrane region" description="Helical" evidence="9">
    <location>
        <begin position="618"/>
        <end position="640"/>
    </location>
</feature>
<dbReference type="Gene3D" id="3.40.50.2300">
    <property type="match status" value="2"/>
</dbReference>
<keyword evidence="2 9" id="KW-0812">Transmembrane</keyword>
<proteinExistence type="predicted"/>
<evidence type="ECO:0000259" key="10">
    <source>
        <dbReference type="PROSITE" id="PS50259"/>
    </source>
</evidence>
<evidence type="ECO:0000256" key="6">
    <source>
        <dbReference type="ARBA" id="ARBA00023170"/>
    </source>
</evidence>
<dbReference type="GO" id="GO:0007214">
    <property type="term" value="P:gamma-aminobutyric acid signaling pathway"/>
    <property type="evidence" value="ECO:0007669"/>
    <property type="project" value="TreeGrafter"/>
</dbReference>
<feature type="transmembrane region" description="Helical" evidence="9">
    <location>
        <begin position="530"/>
        <end position="552"/>
    </location>
</feature>
<dbReference type="InterPro" id="IPR028082">
    <property type="entry name" value="Peripla_BP_I"/>
</dbReference>
<evidence type="ECO:0000256" key="7">
    <source>
        <dbReference type="ARBA" id="ARBA00023180"/>
    </source>
</evidence>
<dbReference type="PROSITE" id="PS50259">
    <property type="entry name" value="G_PROTEIN_RECEP_F3_4"/>
    <property type="match status" value="1"/>
</dbReference>
<dbReference type="GO" id="GO:0004965">
    <property type="term" value="F:G protein-coupled GABA receptor activity"/>
    <property type="evidence" value="ECO:0007669"/>
    <property type="project" value="InterPro"/>
</dbReference>
<keyword evidence="8" id="KW-0807">Transducer</keyword>
<feature type="domain" description="G-protein coupled receptors family 3 profile" evidence="10">
    <location>
        <begin position="492"/>
        <end position="677"/>
    </location>
</feature>
<dbReference type="InterPro" id="IPR007110">
    <property type="entry name" value="Ig-like_dom"/>
</dbReference>
<feature type="domain" description="Ig-like" evidence="11">
    <location>
        <begin position="161"/>
        <end position="242"/>
    </location>
</feature>
<accession>A0AA35SA49</accession>
<protein>
    <submittedName>
        <fullName evidence="12">Gamma-aminobutyric acid type B receptor subunit 1</fullName>
    </submittedName>
</protein>
<evidence type="ECO:0000256" key="5">
    <source>
        <dbReference type="ARBA" id="ARBA00023136"/>
    </source>
</evidence>